<dbReference type="GO" id="GO:0016491">
    <property type="term" value="F:oxidoreductase activity"/>
    <property type="evidence" value="ECO:0007669"/>
    <property type="project" value="UniProtKB-KW"/>
</dbReference>
<reference evidence="4 5" key="1">
    <citation type="journal article" date="2019" name="Nat. Microbiol.">
        <title>Mediterranean grassland soil C-N compound turnover is dependent on rainfall and depth, and is mediated by genomically divergent microorganisms.</title>
        <authorList>
            <person name="Diamond S."/>
            <person name="Andeer P.F."/>
            <person name="Li Z."/>
            <person name="Crits-Christoph A."/>
            <person name="Burstein D."/>
            <person name="Anantharaman K."/>
            <person name="Lane K.R."/>
            <person name="Thomas B.C."/>
            <person name="Pan C."/>
            <person name="Northen T.R."/>
            <person name="Banfield J.F."/>
        </authorList>
    </citation>
    <scope>NUCLEOTIDE SEQUENCE [LARGE SCALE GENOMIC DNA]</scope>
    <source>
        <strain evidence="4">NP_8</strain>
    </source>
</reference>
<dbReference type="InterPro" id="IPR020904">
    <property type="entry name" value="Sc_DH/Rdtase_CS"/>
</dbReference>
<dbReference type="PRINTS" id="PR00080">
    <property type="entry name" value="SDRFAMILY"/>
</dbReference>
<evidence type="ECO:0000256" key="2">
    <source>
        <dbReference type="ARBA" id="ARBA00023002"/>
    </source>
</evidence>
<dbReference type="Pfam" id="PF00106">
    <property type="entry name" value="adh_short"/>
    <property type="match status" value="1"/>
</dbReference>
<dbReference type="AlphaFoldDB" id="A0A537ILL5"/>
<evidence type="ECO:0000256" key="1">
    <source>
        <dbReference type="ARBA" id="ARBA00006484"/>
    </source>
</evidence>
<organism evidence="4 5">
    <name type="scientific">Candidatus Segetimicrobium genomatis</name>
    <dbReference type="NCBI Taxonomy" id="2569760"/>
    <lineage>
        <taxon>Bacteria</taxon>
        <taxon>Bacillati</taxon>
        <taxon>Candidatus Sysuimicrobiota</taxon>
        <taxon>Candidatus Sysuimicrobiia</taxon>
        <taxon>Candidatus Sysuimicrobiales</taxon>
        <taxon>Candidatus Segetimicrobiaceae</taxon>
        <taxon>Candidatus Segetimicrobium</taxon>
    </lineage>
</organism>
<dbReference type="SUPFAM" id="SSF51735">
    <property type="entry name" value="NAD(P)-binding Rossmann-fold domains"/>
    <property type="match status" value="1"/>
</dbReference>
<dbReference type="Gene3D" id="3.40.50.720">
    <property type="entry name" value="NAD(P)-binding Rossmann-like Domain"/>
    <property type="match status" value="1"/>
</dbReference>
<evidence type="ECO:0000313" key="5">
    <source>
        <dbReference type="Proteomes" id="UP000318834"/>
    </source>
</evidence>
<dbReference type="GO" id="GO:0016020">
    <property type="term" value="C:membrane"/>
    <property type="evidence" value="ECO:0007669"/>
    <property type="project" value="TreeGrafter"/>
</dbReference>
<dbReference type="PANTHER" id="PTHR44196">
    <property type="entry name" value="DEHYDROGENASE/REDUCTASE SDR FAMILY MEMBER 7B"/>
    <property type="match status" value="1"/>
</dbReference>
<dbReference type="InterPro" id="IPR002347">
    <property type="entry name" value="SDR_fam"/>
</dbReference>
<name>A0A537ILL5_9BACT</name>
<sequence>MRVTNRVVIVTGASSGIGEATAKAFGARGDRVVLVARREDRLRQLAASLPQSLPLPADLAKTDEAFRIVEAVVARYGQVDVLVNNAGVGQYNWVDALQPEDIKAEVALNLVAPIMLTRAVAPAMLRRGRGVVINVSSIAGLIGTPTTAVYNATKFGLRGLTEALRRELQPQGIAVCGIYPATVEGTEFRQNRRANTGYLMPRWLRLSTAQVAQAIVTLADRPRAFVVLPPIFRVAILLNTLAPGLIDRLAARMVRSKRTPT</sequence>
<dbReference type="EMBL" id="VBAP01000092">
    <property type="protein sequence ID" value="TMI72208.1"/>
    <property type="molecule type" value="Genomic_DNA"/>
</dbReference>
<comment type="similarity">
    <text evidence="1 3">Belongs to the short-chain dehydrogenases/reductases (SDR) family.</text>
</comment>
<dbReference type="Proteomes" id="UP000318834">
    <property type="component" value="Unassembled WGS sequence"/>
</dbReference>
<dbReference type="InterPro" id="IPR036291">
    <property type="entry name" value="NAD(P)-bd_dom_sf"/>
</dbReference>
<accession>A0A537ILL5</accession>
<dbReference type="PROSITE" id="PS00061">
    <property type="entry name" value="ADH_SHORT"/>
    <property type="match status" value="1"/>
</dbReference>
<dbReference type="PIRSF" id="PIRSF000126">
    <property type="entry name" value="11-beta-HSD1"/>
    <property type="match status" value="1"/>
</dbReference>
<protein>
    <submittedName>
        <fullName evidence="4">SDR family NAD(P)-dependent oxidoreductase</fullName>
    </submittedName>
</protein>
<evidence type="ECO:0000256" key="3">
    <source>
        <dbReference type="RuleBase" id="RU000363"/>
    </source>
</evidence>
<dbReference type="PANTHER" id="PTHR44196:SF1">
    <property type="entry name" value="DEHYDROGENASE_REDUCTASE SDR FAMILY MEMBER 7B"/>
    <property type="match status" value="1"/>
</dbReference>
<dbReference type="PRINTS" id="PR00081">
    <property type="entry name" value="GDHRDH"/>
</dbReference>
<gene>
    <name evidence="4" type="ORF">E6H05_11495</name>
</gene>
<keyword evidence="2" id="KW-0560">Oxidoreductase</keyword>
<proteinExistence type="inferred from homology"/>
<evidence type="ECO:0000313" key="4">
    <source>
        <dbReference type="EMBL" id="TMI72208.1"/>
    </source>
</evidence>
<comment type="caution">
    <text evidence="4">The sequence shown here is derived from an EMBL/GenBank/DDBJ whole genome shotgun (WGS) entry which is preliminary data.</text>
</comment>